<feature type="transmembrane region" description="Helical" evidence="3">
    <location>
        <begin position="416"/>
        <end position="436"/>
    </location>
</feature>
<dbReference type="GO" id="GO:0004888">
    <property type="term" value="F:transmembrane signaling receptor activity"/>
    <property type="evidence" value="ECO:0007669"/>
    <property type="project" value="InterPro"/>
</dbReference>
<keyword evidence="3" id="KW-1133">Transmembrane helix</keyword>
<dbReference type="WBParaSite" id="SVE_0107300.1">
    <property type="protein sequence ID" value="SVE_0107300.1"/>
    <property type="gene ID" value="SVE_0107300"/>
</dbReference>
<dbReference type="PROSITE" id="PS00236">
    <property type="entry name" value="NEUROTR_ION_CHANNEL"/>
    <property type="match status" value="1"/>
</dbReference>
<comment type="subcellular location">
    <subcellularLocation>
        <location evidence="1">Membrane</location>
        <topology evidence="1">Multi-pass membrane protein</topology>
    </subcellularLocation>
</comment>
<dbReference type="InterPro" id="IPR018000">
    <property type="entry name" value="Neurotransmitter_ion_chnl_CS"/>
</dbReference>
<organism evidence="6 7">
    <name type="scientific">Strongyloides venezuelensis</name>
    <name type="common">Threadworm</name>
    <dbReference type="NCBI Taxonomy" id="75913"/>
    <lineage>
        <taxon>Eukaryota</taxon>
        <taxon>Metazoa</taxon>
        <taxon>Ecdysozoa</taxon>
        <taxon>Nematoda</taxon>
        <taxon>Chromadorea</taxon>
        <taxon>Rhabditida</taxon>
        <taxon>Tylenchina</taxon>
        <taxon>Panagrolaimomorpha</taxon>
        <taxon>Strongyloidoidea</taxon>
        <taxon>Strongyloididae</taxon>
        <taxon>Strongyloides</taxon>
    </lineage>
</organism>
<dbReference type="SUPFAM" id="SSF63712">
    <property type="entry name" value="Nicotinic receptor ligand binding domain-like"/>
    <property type="match status" value="1"/>
</dbReference>
<name>A0A0K0EX19_STRVS</name>
<dbReference type="GO" id="GO:0016020">
    <property type="term" value="C:membrane"/>
    <property type="evidence" value="ECO:0007669"/>
    <property type="project" value="UniProtKB-SubCell"/>
</dbReference>
<dbReference type="Gene3D" id="2.70.170.10">
    <property type="entry name" value="Neurotransmitter-gated ion-channel ligand-binding domain"/>
    <property type="match status" value="1"/>
</dbReference>
<evidence type="ECO:0000256" key="3">
    <source>
        <dbReference type="SAM" id="Phobius"/>
    </source>
</evidence>
<evidence type="ECO:0000259" key="5">
    <source>
        <dbReference type="Pfam" id="PF02931"/>
    </source>
</evidence>
<feature type="domain" description="Neurotransmitter-gated ion-channel ligand-binding" evidence="5">
    <location>
        <begin position="55"/>
        <end position="236"/>
    </location>
</feature>
<proteinExistence type="predicted"/>
<feature type="chain" id="PRO_5005328982" evidence="4">
    <location>
        <begin position="19"/>
        <end position="442"/>
    </location>
</feature>
<dbReference type="PANTHER" id="PTHR18945">
    <property type="entry name" value="NEUROTRANSMITTER GATED ION CHANNEL"/>
    <property type="match status" value="1"/>
</dbReference>
<evidence type="ECO:0000313" key="7">
    <source>
        <dbReference type="WBParaSite" id="SVE_0107300.1"/>
    </source>
</evidence>
<dbReference type="CDD" id="cd18989">
    <property type="entry name" value="LGIC_ECD_cation"/>
    <property type="match status" value="1"/>
</dbReference>
<evidence type="ECO:0000256" key="2">
    <source>
        <dbReference type="ARBA" id="ARBA00023136"/>
    </source>
</evidence>
<evidence type="ECO:0000256" key="1">
    <source>
        <dbReference type="ARBA" id="ARBA00004141"/>
    </source>
</evidence>
<keyword evidence="4" id="KW-0732">Signal</keyword>
<feature type="transmembrane region" description="Helical" evidence="3">
    <location>
        <begin position="281"/>
        <end position="300"/>
    </location>
</feature>
<reference evidence="7" key="2">
    <citation type="submission" date="2015-08" db="UniProtKB">
        <authorList>
            <consortium name="WormBaseParasite"/>
        </authorList>
    </citation>
    <scope>IDENTIFICATION</scope>
</reference>
<feature type="signal peptide" evidence="4">
    <location>
        <begin position="1"/>
        <end position="18"/>
    </location>
</feature>
<accession>A0A0K0EX19</accession>
<dbReference type="GO" id="GO:0005230">
    <property type="term" value="F:extracellular ligand-gated monoatomic ion channel activity"/>
    <property type="evidence" value="ECO:0007669"/>
    <property type="project" value="InterPro"/>
</dbReference>
<evidence type="ECO:0000256" key="4">
    <source>
        <dbReference type="SAM" id="SignalP"/>
    </source>
</evidence>
<dbReference type="InterPro" id="IPR006201">
    <property type="entry name" value="Neur_channel"/>
</dbReference>
<dbReference type="InterPro" id="IPR006202">
    <property type="entry name" value="Neur_chan_lig-bd"/>
</dbReference>
<sequence length="442" mass="52124">MHFVTLYFKLSLLSQTICVCWFSDINLSSIINILSLPTALEQDQAVANFSWNRQKIISSLLDYNIYSDYEAPEKGVKISVLLYIDKLTKLNETEQSVNFHGSFLFSWKDERLQWKPKDYGGVEAVDIYQIDAGRIWMPQIRLLNIQNFYQDIITPYSTSFTIRRDGRIFGITKIALKVYCNFYLSNYPYDFQFCTMRLYSPKRFTSQVDFENNPLIWEQYNGRVRKITKLETTGYALVFANATRKATSIYRPPNILSNSTDPKMTQSFIDYNFKFKRTENLYGLIFMWPMTCTIIFTHVAASFNSTLHSVIWLMASLCFQYLNSSRLLKIIPPQHDEIPFCLTFSRFMIVETVVLFFCRILLNIFEVKSKLSEKLQRKGQKSEIMTIEILQNMEGGDMIIEKTNDVVDYLQNNYHLPKRCFQIFLVFYTIIILYYLHTKHNR</sequence>
<dbReference type="InterPro" id="IPR036734">
    <property type="entry name" value="Neur_chan_lig-bd_sf"/>
</dbReference>
<dbReference type="Pfam" id="PF02931">
    <property type="entry name" value="Neur_chan_LBD"/>
    <property type="match status" value="1"/>
</dbReference>
<dbReference type="STRING" id="75913.A0A0K0EX19"/>
<dbReference type="Proteomes" id="UP000035680">
    <property type="component" value="Unassembled WGS sequence"/>
</dbReference>
<protein>
    <submittedName>
        <fullName evidence="7">Neur_chan_LBD domain-containing protein</fullName>
    </submittedName>
</protein>
<keyword evidence="2 3" id="KW-0472">Membrane</keyword>
<keyword evidence="6" id="KW-1185">Reference proteome</keyword>
<keyword evidence="3" id="KW-0812">Transmembrane</keyword>
<evidence type="ECO:0000313" key="6">
    <source>
        <dbReference type="Proteomes" id="UP000035680"/>
    </source>
</evidence>
<feature type="transmembrane region" description="Helical" evidence="3">
    <location>
        <begin position="344"/>
        <end position="365"/>
    </location>
</feature>
<dbReference type="AlphaFoldDB" id="A0A0K0EX19"/>
<reference evidence="6" key="1">
    <citation type="submission" date="2014-07" db="EMBL/GenBank/DDBJ databases">
        <authorList>
            <person name="Martin A.A"/>
            <person name="De Silva N."/>
        </authorList>
    </citation>
    <scope>NUCLEOTIDE SEQUENCE</scope>
</reference>